<proteinExistence type="predicted"/>
<reference evidence="2 3" key="1">
    <citation type="submission" date="2024-11" db="EMBL/GenBank/DDBJ databases">
        <authorList>
            <person name="Heng Y.C."/>
            <person name="Lim A.C.H."/>
            <person name="Lee J.K.Y."/>
            <person name="Kittelmann S."/>
        </authorList>
    </citation>
    <scope>NUCLEOTIDE SEQUENCE [LARGE SCALE GENOMIC DNA]</scope>
    <source>
        <strain evidence="2 3">WILCCON 0114</strain>
    </source>
</reference>
<feature type="domain" description="Gcp-like" evidence="1">
    <location>
        <begin position="23"/>
        <end position="226"/>
    </location>
</feature>
<dbReference type="PANTHER" id="PTHR11735">
    <property type="entry name" value="TRNA N6-ADENOSINE THREONYLCARBAMOYLTRANSFERASE"/>
    <property type="match status" value="1"/>
</dbReference>
<comment type="caution">
    <text evidence="2">The sequence shown here is derived from an EMBL/GenBank/DDBJ whole genome shotgun (WGS) entry which is preliminary data.</text>
</comment>
<protein>
    <submittedName>
        <fullName evidence="2">tRNA (Adenosine(37)-N6)-threonylcarbamoyltransferase complex dimerization subunit type 1 TsaB</fullName>
        <ecNumber evidence="2">2.3.1.234</ecNumber>
    </submittedName>
</protein>
<dbReference type="CDD" id="cd24032">
    <property type="entry name" value="ASKHA_NBD_TsaB"/>
    <property type="match status" value="1"/>
</dbReference>
<evidence type="ECO:0000313" key="3">
    <source>
        <dbReference type="Proteomes" id="UP001623592"/>
    </source>
</evidence>
<name>A0ABW8TFE4_9CLOT</name>
<dbReference type="Gene3D" id="3.30.420.40">
    <property type="match status" value="2"/>
</dbReference>
<dbReference type="PANTHER" id="PTHR11735:SF11">
    <property type="entry name" value="TRNA THREONYLCARBAMOYLADENOSINE BIOSYNTHESIS PROTEIN TSAB"/>
    <property type="match status" value="1"/>
</dbReference>
<dbReference type="RefSeq" id="WP_406787132.1">
    <property type="nucleotide sequence ID" value="NZ_JBJIAA010000006.1"/>
</dbReference>
<evidence type="ECO:0000313" key="2">
    <source>
        <dbReference type="EMBL" id="MFL0250462.1"/>
    </source>
</evidence>
<dbReference type="EMBL" id="JBJIAA010000006">
    <property type="protein sequence ID" value="MFL0250462.1"/>
    <property type="molecule type" value="Genomic_DNA"/>
</dbReference>
<accession>A0ABW8TFE4</accession>
<dbReference type="InterPro" id="IPR022496">
    <property type="entry name" value="T6A_TsaB"/>
</dbReference>
<sequence>MKILGIDSATEAASCAVIDDDKLLGEITFNYKKQHSVIIMNMIDYLLKNLKLSIDDLDGFAVSKGPGSFTGLRIGMAVVKGLSEGSKKPFVSISSLDTMAYSLAYTSGIICPIIDALRNNVYTALYTFKNNNFNKISDYMAISVDDLIKILNDYNLPVTFIGDAVPKFKKVFEERLNEVNFSPSHLNLVKASGLCELGLNLMREGKFDNPLSSAPIYLRKSQAEREYENRTGRSIDE</sequence>
<keyword evidence="3" id="KW-1185">Reference proteome</keyword>
<dbReference type="EC" id="2.3.1.234" evidence="2"/>
<gene>
    <name evidence="2" type="primary">tsaB</name>
    <name evidence="2" type="ORF">ACJDT4_08500</name>
</gene>
<dbReference type="InterPro" id="IPR043129">
    <property type="entry name" value="ATPase_NBD"/>
</dbReference>
<dbReference type="GO" id="GO:0061711">
    <property type="term" value="F:tRNA N(6)-L-threonylcarbamoyladenine synthase activity"/>
    <property type="evidence" value="ECO:0007669"/>
    <property type="project" value="UniProtKB-EC"/>
</dbReference>
<dbReference type="Proteomes" id="UP001623592">
    <property type="component" value="Unassembled WGS sequence"/>
</dbReference>
<keyword evidence="2" id="KW-0012">Acyltransferase</keyword>
<dbReference type="SUPFAM" id="SSF53067">
    <property type="entry name" value="Actin-like ATPase domain"/>
    <property type="match status" value="2"/>
</dbReference>
<dbReference type="InterPro" id="IPR000905">
    <property type="entry name" value="Gcp-like_dom"/>
</dbReference>
<dbReference type="Pfam" id="PF00814">
    <property type="entry name" value="TsaD"/>
    <property type="match status" value="1"/>
</dbReference>
<evidence type="ECO:0000259" key="1">
    <source>
        <dbReference type="Pfam" id="PF00814"/>
    </source>
</evidence>
<dbReference type="NCBIfam" id="TIGR03725">
    <property type="entry name" value="T6A_YeaZ"/>
    <property type="match status" value="1"/>
</dbReference>
<keyword evidence="2" id="KW-0808">Transferase</keyword>
<organism evidence="2 3">
    <name type="scientific">Clostridium neuense</name>
    <dbReference type="NCBI Taxonomy" id="1728934"/>
    <lineage>
        <taxon>Bacteria</taxon>
        <taxon>Bacillati</taxon>
        <taxon>Bacillota</taxon>
        <taxon>Clostridia</taxon>
        <taxon>Eubacteriales</taxon>
        <taxon>Clostridiaceae</taxon>
        <taxon>Clostridium</taxon>
    </lineage>
</organism>